<evidence type="ECO:0000313" key="2">
    <source>
        <dbReference type="EMBL" id="CAD2157996.1"/>
    </source>
</evidence>
<protein>
    <submittedName>
        <fullName evidence="2">Uncharacterized protein</fullName>
    </submittedName>
</protein>
<feature type="compositionally biased region" description="Polar residues" evidence="1">
    <location>
        <begin position="522"/>
        <end position="536"/>
    </location>
</feature>
<sequence length="672" mass="76534">MHLIKLYKCLPGKKLLRTSSKEKNKNKVTFSNLDSDKKEKIEKSIRESLYEKPHSEMIKFNFEKVKNKYLALFPNDTACEILKEFIKLEIRKFIERLRMFQREIPSNIEDMPDSEIKKKYFYDEDKGLNKRINIIVDKVVDKVDIIDEVKINKNYAEVMKNDMEASTSTNHLEIQAYYLIFQKCIKLQESEETISASAPANSPPDTPHELNNDKDLKEANENGKLKHSWKKPMLSISIPNLPSPRSIFGSKGNALKSLQPESVNEKSPKSPILKKLVKFKSFPSNLHKSTVTPPQPIIFSLDDPNFTFISYPSNNGNGQNLGKIIQDLSNVRNDFGDKDKKKKDKRGKSKQPETNGYNNYSSTSSCHPDLLKDAIEYVSPKGKKKNANHFDFLKNFDDSKTPSSTNEFIPDGIDFVWPVEHHNGTEHSTPKLASPNHDNGINNHDINGFFDEDSSNLYSLGSSPKNELEITGNGKIEKEAESDSSDYITFDSGKVNAEKYFRQLESGTSDTSDTTPIDTDTMKNYENNIGNHSNNGKLEAELNKTGQAKTSTTSFEIFSESENEEPVELENIYKTTLEEAENSEKQKCYTDSDGTLVCEWNKDKKSENNNSDEIIELENEIHTTTAEIQPEPESKRRVTLQELLEQKSEEDKGDQTKTAKEKGGRFGVFKKF</sequence>
<proteinExistence type="predicted"/>
<feature type="compositionally biased region" description="Basic residues" evidence="1">
    <location>
        <begin position="340"/>
        <end position="349"/>
    </location>
</feature>
<dbReference type="Proteomes" id="UP000580250">
    <property type="component" value="Unassembled WGS sequence"/>
</dbReference>
<reference evidence="2 3" key="1">
    <citation type="submission" date="2020-08" db="EMBL/GenBank/DDBJ databases">
        <authorList>
            <person name="Koutsovoulos G."/>
            <person name="Danchin GJ E."/>
        </authorList>
    </citation>
    <scope>NUCLEOTIDE SEQUENCE [LARGE SCALE GENOMIC DNA]</scope>
</reference>
<feature type="compositionally biased region" description="Basic and acidic residues" evidence="1">
    <location>
        <begin position="644"/>
        <end position="664"/>
    </location>
</feature>
<dbReference type="EMBL" id="CAJEWN010000068">
    <property type="protein sequence ID" value="CAD2157996.1"/>
    <property type="molecule type" value="Genomic_DNA"/>
</dbReference>
<accession>A0A6V7UH46</accession>
<name>A0A6V7UH46_MELEN</name>
<comment type="caution">
    <text evidence="2">The sequence shown here is derived from an EMBL/GenBank/DDBJ whole genome shotgun (WGS) entry which is preliminary data.</text>
</comment>
<dbReference type="AlphaFoldDB" id="A0A6V7UH46"/>
<feature type="region of interest" description="Disordered" evidence="1">
    <location>
        <begin position="195"/>
        <end position="214"/>
    </location>
</feature>
<gene>
    <name evidence="2" type="ORF">MENT_LOCUS12930</name>
</gene>
<feature type="region of interest" description="Disordered" evidence="1">
    <location>
        <begin position="644"/>
        <end position="672"/>
    </location>
</feature>
<evidence type="ECO:0000313" key="3">
    <source>
        <dbReference type="Proteomes" id="UP000580250"/>
    </source>
</evidence>
<feature type="region of interest" description="Disordered" evidence="1">
    <location>
        <begin position="505"/>
        <end position="566"/>
    </location>
</feature>
<organism evidence="2 3">
    <name type="scientific">Meloidogyne enterolobii</name>
    <name type="common">Root-knot nematode worm</name>
    <name type="synonym">Meloidogyne mayaguensis</name>
    <dbReference type="NCBI Taxonomy" id="390850"/>
    <lineage>
        <taxon>Eukaryota</taxon>
        <taxon>Metazoa</taxon>
        <taxon>Ecdysozoa</taxon>
        <taxon>Nematoda</taxon>
        <taxon>Chromadorea</taxon>
        <taxon>Rhabditida</taxon>
        <taxon>Tylenchina</taxon>
        <taxon>Tylenchomorpha</taxon>
        <taxon>Tylenchoidea</taxon>
        <taxon>Meloidogynidae</taxon>
        <taxon>Meloidogyninae</taxon>
        <taxon>Meloidogyne</taxon>
    </lineage>
</organism>
<feature type="compositionally biased region" description="Low complexity" evidence="1">
    <location>
        <begin position="354"/>
        <end position="364"/>
    </location>
</feature>
<feature type="compositionally biased region" description="Low complexity" evidence="1">
    <location>
        <begin position="508"/>
        <end position="519"/>
    </location>
</feature>
<evidence type="ECO:0000256" key="1">
    <source>
        <dbReference type="SAM" id="MobiDB-lite"/>
    </source>
</evidence>
<feature type="region of interest" description="Disordered" evidence="1">
    <location>
        <begin position="332"/>
        <end position="364"/>
    </location>
</feature>